<accession>A0A5P2GAW6</accession>
<keyword evidence="3" id="KW-1185">Reference proteome</keyword>
<keyword evidence="1" id="KW-0812">Transmembrane</keyword>
<dbReference type="EMBL" id="CP044017">
    <property type="protein sequence ID" value="QES91062.1"/>
    <property type="molecule type" value="Genomic_DNA"/>
</dbReference>
<organism evidence="2 3">
    <name type="scientific">Rhizosphaericola mali</name>
    <dbReference type="NCBI Taxonomy" id="2545455"/>
    <lineage>
        <taxon>Bacteria</taxon>
        <taxon>Pseudomonadati</taxon>
        <taxon>Bacteroidota</taxon>
        <taxon>Chitinophagia</taxon>
        <taxon>Chitinophagales</taxon>
        <taxon>Chitinophagaceae</taxon>
        <taxon>Rhizosphaericola</taxon>
    </lineage>
</organism>
<evidence type="ECO:0000313" key="2">
    <source>
        <dbReference type="EMBL" id="QES91062.1"/>
    </source>
</evidence>
<dbReference type="Proteomes" id="UP000292424">
    <property type="component" value="Plasmid pB3-10"/>
</dbReference>
<evidence type="ECO:0000256" key="1">
    <source>
        <dbReference type="SAM" id="Phobius"/>
    </source>
</evidence>
<feature type="transmembrane region" description="Helical" evidence="1">
    <location>
        <begin position="25"/>
        <end position="44"/>
    </location>
</feature>
<keyword evidence="1" id="KW-1133">Transmembrane helix</keyword>
<dbReference type="RefSeq" id="WP_131332055.1">
    <property type="nucleotide sequence ID" value="NZ_CP044017.1"/>
</dbReference>
<geneLocation type="plasmid" evidence="3">
    <name>pb3-10</name>
</geneLocation>
<sequence length="169" mass="19623">MTKDRYNLRTEDHLQDIMQKPPHAFILKGNFLIVLVLTILVFLLDRFPIHEKKSFPCQIIKVQRPNNRNKQVVIQLSMDMCIDSLFIGGIRNPAYFIIKNSNNKIETIYGKITNITYSKYGMPFLTFEGIYINNTSINSGMIGSINIQTKSKSFISMFKQQFKLSSKIY</sequence>
<dbReference type="AlphaFoldDB" id="A0A5P2GAW6"/>
<evidence type="ECO:0000313" key="3">
    <source>
        <dbReference type="Proteomes" id="UP000292424"/>
    </source>
</evidence>
<keyword evidence="1" id="KW-0472">Membrane</keyword>
<dbReference type="KEGG" id="arac:E0W69_020325"/>
<keyword evidence="2" id="KW-0614">Plasmid</keyword>
<gene>
    <name evidence="2" type="ORF">E0W69_020325</name>
</gene>
<proteinExistence type="predicted"/>
<protein>
    <submittedName>
        <fullName evidence="2">Uncharacterized protein</fullName>
    </submittedName>
</protein>
<reference evidence="2 3" key="1">
    <citation type="submission" date="2019-09" db="EMBL/GenBank/DDBJ databases">
        <title>Complete genome sequence of Arachidicoccus sp. B3-10 isolated from apple orchard soil.</title>
        <authorList>
            <person name="Kim H.S."/>
            <person name="Han K.-I."/>
            <person name="Suh M.K."/>
            <person name="Lee K.C."/>
            <person name="Eom M.K."/>
            <person name="Kim J.-S."/>
            <person name="Kang S.W."/>
            <person name="Sin Y."/>
            <person name="Lee J.-S."/>
        </authorList>
    </citation>
    <scope>NUCLEOTIDE SEQUENCE [LARGE SCALE GENOMIC DNA]</scope>
    <source>
        <strain evidence="2 3">B3-10</strain>
        <plasmid evidence="3">pb3-10</plasmid>
    </source>
</reference>
<name>A0A5P2GAW6_9BACT</name>